<dbReference type="Proteomes" id="UP000887116">
    <property type="component" value="Unassembled WGS sequence"/>
</dbReference>
<feature type="transmembrane region" description="Helical" evidence="2">
    <location>
        <begin position="260"/>
        <end position="282"/>
    </location>
</feature>
<reference evidence="3" key="1">
    <citation type="submission" date="2020-07" db="EMBL/GenBank/DDBJ databases">
        <title>Multicomponent nature underlies the extraordinary mechanical properties of spider dragline silk.</title>
        <authorList>
            <person name="Kono N."/>
            <person name="Nakamura H."/>
            <person name="Mori M."/>
            <person name="Yoshida Y."/>
            <person name="Ohtoshi R."/>
            <person name="Malay A.D."/>
            <person name="Moran D.A.P."/>
            <person name="Tomita M."/>
            <person name="Numata K."/>
            <person name="Arakawa K."/>
        </authorList>
    </citation>
    <scope>NUCLEOTIDE SEQUENCE</scope>
</reference>
<evidence type="ECO:0000256" key="2">
    <source>
        <dbReference type="SAM" id="Phobius"/>
    </source>
</evidence>
<keyword evidence="2" id="KW-0472">Membrane</keyword>
<name>A0A8X6INI3_TRICU</name>
<organism evidence="3 4">
    <name type="scientific">Trichonephila clavata</name>
    <name type="common">Joro spider</name>
    <name type="synonym">Nephila clavata</name>
    <dbReference type="NCBI Taxonomy" id="2740835"/>
    <lineage>
        <taxon>Eukaryota</taxon>
        <taxon>Metazoa</taxon>
        <taxon>Ecdysozoa</taxon>
        <taxon>Arthropoda</taxon>
        <taxon>Chelicerata</taxon>
        <taxon>Arachnida</taxon>
        <taxon>Araneae</taxon>
        <taxon>Araneomorphae</taxon>
        <taxon>Entelegynae</taxon>
        <taxon>Araneoidea</taxon>
        <taxon>Nephilidae</taxon>
        <taxon>Trichonephila</taxon>
    </lineage>
</organism>
<keyword evidence="2" id="KW-1133">Transmembrane helix</keyword>
<evidence type="ECO:0000256" key="1">
    <source>
        <dbReference type="SAM" id="MobiDB-lite"/>
    </source>
</evidence>
<dbReference type="EMBL" id="BMAO01018728">
    <property type="protein sequence ID" value="GFR25564.1"/>
    <property type="molecule type" value="Genomic_DNA"/>
</dbReference>
<keyword evidence="2" id="KW-0812">Transmembrane</keyword>
<protein>
    <submittedName>
        <fullName evidence="3">Uncharacterized protein</fullName>
    </submittedName>
</protein>
<evidence type="ECO:0000313" key="4">
    <source>
        <dbReference type="Proteomes" id="UP000887116"/>
    </source>
</evidence>
<keyword evidence="4" id="KW-1185">Reference proteome</keyword>
<feature type="compositionally biased region" description="Polar residues" evidence="1">
    <location>
        <begin position="153"/>
        <end position="163"/>
    </location>
</feature>
<feature type="region of interest" description="Disordered" evidence="1">
    <location>
        <begin position="147"/>
        <end position="169"/>
    </location>
</feature>
<dbReference type="OrthoDB" id="10443365at2759"/>
<sequence>MGKNKNRKKIKYKSFKDFNESVQKEANVKPTHAEISFGHFNNSEVFMKCSFGSLENHVSTRTAKCNHSLEIKDISQHSIQCPVKGKEVVPKSKPCFTEYDRRLNQGLPTRHYENKTFSMTNGKLESLNGRLYNSSVTIIKYNKNEGSAEKKSSLSGTNNTGTRPKTDIHGLKNQLKSRFNPESQKIDHIYYNVRICKVKWSFFLRNYLDWKENRQFIITELENFKKKVHDDQLNFNQTNAVLKNVNGYSRVFQYVPGVRLIAGVATFLAGVASTITFAAQAANVHEYNTEF</sequence>
<dbReference type="AlphaFoldDB" id="A0A8X6INI3"/>
<accession>A0A8X6INI3</accession>
<proteinExistence type="predicted"/>
<comment type="caution">
    <text evidence="3">The sequence shown here is derived from an EMBL/GenBank/DDBJ whole genome shotgun (WGS) entry which is preliminary data.</text>
</comment>
<evidence type="ECO:0000313" key="3">
    <source>
        <dbReference type="EMBL" id="GFR25564.1"/>
    </source>
</evidence>
<gene>
    <name evidence="3" type="ORF">TNCT_236551</name>
</gene>